<gene>
    <name evidence="1" type="ORF">AOG27_08780</name>
</gene>
<dbReference type="PANTHER" id="PTHR38774:SF1">
    <property type="entry name" value="CYTOPLASMIC PROTEIN"/>
    <property type="match status" value="1"/>
</dbReference>
<protein>
    <submittedName>
        <fullName evidence="1">Cytoplasmic protein</fullName>
    </submittedName>
</protein>
<dbReference type="PANTHER" id="PTHR38774">
    <property type="entry name" value="CYTOPLASMIC PROTEIN-RELATED"/>
    <property type="match status" value="1"/>
</dbReference>
<organism evidence="1 2">
    <name type="scientific">Pseudoalteromonas lipolytica</name>
    <dbReference type="NCBI Taxonomy" id="570156"/>
    <lineage>
        <taxon>Bacteria</taxon>
        <taxon>Pseudomonadati</taxon>
        <taxon>Pseudomonadota</taxon>
        <taxon>Gammaproteobacteria</taxon>
        <taxon>Alteromonadales</taxon>
        <taxon>Pseudoalteromonadaceae</taxon>
        <taxon>Pseudoalteromonas</taxon>
    </lineage>
</organism>
<proteinExistence type="predicted"/>
<dbReference type="PATRIC" id="fig|570156.3.peg.2821"/>
<dbReference type="AlphaFoldDB" id="A0A0P7DW30"/>
<sequence>MSYVSAQQRYIQSLPKYLTLCEHNYVRALKLLPNERRVGQERKVQLGHSTFAVKVDDTAKYTTDISIRQEAGHLPSVKPLYLTVRMYHDAKVAEIVHHDFHQRIKPSYAYPNPNMHQKDEKYQLNAFLYDWLVACVENGRAVLNWDVNNGLV</sequence>
<dbReference type="OrthoDB" id="9793663at2"/>
<dbReference type="Proteomes" id="UP000050378">
    <property type="component" value="Unassembled WGS sequence"/>
</dbReference>
<comment type="caution">
    <text evidence="1">The sequence shown here is derived from an EMBL/GenBank/DDBJ whole genome shotgun (WGS) entry which is preliminary data.</text>
</comment>
<dbReference type="InterPro" id="IPR009659">
    <property type="entry name" value="DUF1249"/>
</dbReference>
<evidence type="ECO:0000313" key="2">
    <source>
        <dbReference type="Proteomes" id="UP000050378"/>
    </source>
</evidence>
<accession>A0A0P7DW30</accession>
<dbReference type="Pfam" id="PF06853">
    <property type="entry name" value="DUF1249"/>
    <property type="match status" value="1"/>
</dbReference>
<reference evidence="1 2" key="1">
    <citation type="submission" date="2015-09" db="EMBL/GenBank/DDBJ databases">
        <title>Draft Genome Sequence of Pseudoalteromonas lipolytica UCD-48B.</title>
        <authorList>
            <person name="Krusor M."/>
            <person name="Coil D.A."/>
            <person name="Lang J.M."/>
            <person name="Eisen J.A."/>
            <person name="Alexiev A."/>
        </authorList>
    </citation>
    <scope>NUCLEOTIDE SEQUENCE [LARGE SCALE GENOMIC DNA]</scope>
    <source>
        <strain evidence="1 2">UCD-48B</strain>
    </source>
</reference>
<dbReference type="EMBL" id="LJTC01000005">
    <property type="protein sequence ID" value="KPM83735.1"/>
    <property type="molecule type" value="Genomic_DNA"/>
</dbReference>
<name>A0A0P7DW30_9GAMM</name>
<dbReference type="RefSeq" id="WP_054552651.1">
    <property type="nucleotide sequence ID" value="NZ_LJTC01000005.1"/>
</dbReference>
<evidence type="ECO:0000313" key="1">
    <source>
        <dbReference type="EMBL" id="KPM83735.1"/>
    </source>
</evidence>
<dbReference type="STRING" id="570156.AOG27_08780"/>